<dbReference type="Proteomes" id="UP000245678">
    <property type="component" value="Unassembled WGS sequence"/>
</dbReference>
<dbReference type="EMBL" id="QGHA01000014">
    <property type="protein sequence ID" value="PWK70852.1"/>
    <property type="molecule type" value="Genomic_DNA"/>
</dbReference>
<organism evidence="1 2">
    <name type="scientific">Mucilaginibacter oryzae</name>
    <dbReference type="NCBI Taxonomy" id="468058"/>
    <lineage>
        <taxon>Bacteria</taxon>
        <taxon>Pseudomonadati</taxon>
        <taxon>Bacteroidota</taxon>
        <taxon>Sphingobacteriia</taxon>
        <taxon>Sphingobacteriales</taxon>
        <taxon>Sphingobacteriaceae</taxon>
        <taxon>Mucilaginibacter</taxon>
    </lineage>
</organism>
<sequence length="213" mass="24725">MNEKIADMHIPQIRIDRKKTDLRGNNMYSKTPNIFKSEDYHSRAKQSKIGIFDEKYNGKTKTNYSHIKIGNWEFEYPNAIENIITEIKRSFSLLDMKDSWDDEGAVAVNIDTWIKAAIFLYNYAQYLYVNSKHQNVLIEPDIAPVNDGSIDLTWRTEKARLLINIKPKSLDRVSYYCDLYSDKDFSKGNVSSESINEGFAGWLNFFIKPNVGN</sequence>
<proteinExistence type="predicted"/>
<name>A0A316H1Q1_9SPHI</name>
<gene>
    <name evidence="1" type="ORF">LX99_04560</name>
</gene>
<evidence type="ECO:0000313" key="1">
    <source>
        <dbReference type="EMBL" id="PWK70852.1"/>
    </source>
</evidence>
<dbReference type="RefSeq" id="WP_109609890.1">
    <property type="nucleotide sequence ID" value="NZ_QGHA01000014.1"/>
</dbReference>
<evidence type="ECO:0000313" key="2">
    <source>
        <dbReference type="Proteomes" id="UP000245678"/>
    </source>
</evidence>
<dbReference type="AlphaFoldDB" id="A0A316H1Q1"/>
<accession>A0A316H1Q1</accession>
<comment type="caution">
    <text evidence="1">The sequence shown here is derived from an EMBL/GenBank/DDBJ whole genome shotgun (WGS) entry which is preliminary data.</text>
</comment>
<protein>
    <submittedName>
        <fullName evidence="1">Uncharacterized protein</fullName>
    </submittedName>
</protein>
<reference evidence="1 2" key="1">
    <citation type="submission" date="2018-05" db="EMBL/GenBank/DDBJ databases">
        <title>Genomic Encyclopedia of Archaeal and Bacterial Type Strains, Phase II (KMG-II): from individual species to whole genera.</title>
        <authorList>
            <person name="Goeker M."/>
        </authorList>
    </citation>
    <scope>NUCLEOTIDE SEQUENCE [LARGE SCALE GENOMIC DNA]</scope>
    <source>
        <strain evidence="1 2">DSM 19975</strain>
    </source>
</reference>
<keyword evidence="2" id="KW-1185">Reference proteome</keyword>